<dbReference type="EMBL" id="AGCT01019107">
    <property type="protein sequence ID" value="KYP77331.1"/>
    <property type="molecule type" value="Genomic_DNA"/>
</dbReference>
<dbReference type="Pfam" id="PF03004">
    <property type="entry name" value="Transposase_24"/>
    <property type="match status" value="1"/>
</dbReference>
<protein>
    <submittedName>
        <fullName evidence="1">Uncharacterized protein</fullName>
    </submittedName>
</protein>
<dbReference type="Gramene" id="C.cajan_48480.t">
    <property type="protein sequence ID" value="C.cajan_48480.t"/>
    <property type="gene ID" value="C.cajan_48480"/>
</dbReference>
<proteinExistence type="predicted"/>
<keyword evidence="2" id="KW-1185">Reference proteome</keyword>
<name>A0A151UDL5_CAJCA</name>
<dbReference type="OMA" id="RMAITCS"/>
<organism evidence="1 2">
    <name type="scientific">Cajanus cajan</name>
    <name type="common">Pigeon pea</name>
    <name type="synonym">Cajanus indicus</name>
    <dbReference type="NCBI Taxonomy" id="3821"/>
    <lineage>
        <taxon>Eukaryota</taxon>
        <taxon>Viridiplantae</taxon>
        <taxon>Streptophyta</taxon>
        <taxon>Embryophyta</taxon>
        <taxon>Tracheophyta</taxon>
        <taxon>Spermatophyta</taxon>
        <taxon>Magnoliopsida</taxon>
        <taxon>eudicotyledons</taxon>
        <taxon>Gunneridae</taxon>
        <taxon>Pentapetalae</taxon>
        <taxon>rosids</taxon>
        <taxon>fabids</taxon>
        <taxon>Fabales</taxon>
        <taxon>Fabaceae</taxon>
        <taxon>Papilionoideae</taxon>
        <taxon>50 kb inversion clade</taxon>
        <taxon>NPAAA clade</taxon>
        <taxon>indigoferoid/millettioid clade</taxon>
        <taxon>Phaseoleae</taxon>
        <taxon>Cajanus</taxon>
    </lineage>
</organism>
<dbReference type="InterPro" id="IPR004252">
    <property type="entry name" value="Probable_transposase_24"/>
</dbReference>
<sequence>MANGWIPNTHPIAAIGHAIKSQFRGPYHCYDVVLEDVQVKWWTEFTARITWAPHHEWEIRKVYGKKVKKLLRDMLTKARCKAVRPHWIGEQAWDDLLKYWDSNKFEEKSTRNKNNRASTRGGALHTTGRKSHLEVTLGLERKYGRPLDPDELFVATHTKKTGSWVDDRARDTYEKYHEWLRVIQLEGVEGSNSQLPVNGVKKIQCWKEAAGGKSRGRCYATRDLASNIRHGVSSLTQVTLFVQATSHTHHHSTEIEALRQEVQHATERADAATARADAATT</sequence>
<dbReference type="Proteomes" id="UP000075243">
    <property type="component" value="Unassembled WGS sequence"/>
</dbReference>
<dbReference type="PANTHER" id="PTHR33157:SF12">
    <property type="entry name" value="TRANSPOSASE TNP1_EN_SPM-LIKE DOMAIN-CONTAINING PROTEIN"/>
    <property type="match status" value="1"/>
</dbReference>
<gene>
    <name evidence="1" type="ORF">KK1_048879</name>
</gene>
<dbReference type="GO" id="GO:0032196">
    <property type="term" value="P:transposition"/>
    <property type="evidence" value="ECO:0007669"/>
    <property type="project" value="InterPro"/>
</dbReference>
<evidence type="ECO:0000313" key="2">
    <source>
        <dbReference type="Proteomes" id="UP000075243"/>
    </source>
</evidence>
<accession>A0A151UDL5</accession>
<reference evidence="1" key="1">
    <citation type="journal article" date="2012" name="Nat. Biotechnol.">
        <title>Draft genome sequence of pigeonpea (Cajanus cajan), an orphan legume crop of resource-poor farmers.</title>
        <authorList>
            <person name="Varshney R.K."/>
            <person name="Chen W."/>
            <person name="Li Y."/>
            <person name="Bharti A.K."/>
            <person name="Saxena R.K."/>
            <person name="Schlueter J.A."/>
            <person name="Donoghue M.T."/>
            <person name="Azam S."/>
            <person name="Fan G."/>
            <person name="Whaley A.M."/>
            <person name="Farmer A.D."/>
            <person name="Sheridan J."/>
            <person name="Iwata A."/>
            <person name="Tuteja R."/>
            <person name="Penmetsa R.V."/>
            <person name="Wu W."/>
            <person name="Upadhyaya H.D."/>
            <person name="Yang S.P."/>
            <person name="Shah T."/>
            <person name="Saxena K.B."/>
            <person name="Michael T."/>
            <person name="McCombie W.R."/>
            <person name="Yang B."/>
            <person name="Zhang G."/>
            <person name="Yang H."/>
            <person name="Wang J."/>
            <person name="Spillane C."/>
            <person name="Cook D.R."/>
            <person name="May G.D."/>
            <person name="Xu X."/>
            <person name="Jackson S.A."/>
        </authorList>
    </citation>
    <scope>NUCLEOTIDE SEQUENCE [LARGE SCALE GENOMIC DNA]</scope>
</reference>
<evidence type="ECO:0000313" key="1">
    <source>
        <dbReference type="EMBL" id="KYP77331.1"/>
    </source>
</evidence>
<dbReference type="InterPro" id="IPR039266">
    <property type="entry name" value="EN-1/SPM"/>
</dbReference>
<dbReference type="AlphaFoldDB" id="A0A151UDL5"/>
<comment type="caution">
    <text evidence="1">The sequence shown here is derived from an EMBL/GenBank/DDBJ whole genome shotgun (WGS) entry which is preliminary data.</text>
</comment>
<dbReference type="PANTHER" id="PTHR33157">
    <property type="entry name" value="AUTONOMOUS TRANSPOSABLE ELEMENT EN-1 MOSAIC PROTEIN-RELATED"/>
    <property type="match status" value="1"/>
</dbReference>